<dbReference type="SMART" id="SM00912">
    <property type="entry name" value="Haemagg_act"/>
    <property type="match status" value="1"/>
</dbReference>
<dbReference type="RefSeq" id="WP_094890088.1">
    <property type="nucleotide sequence ID" value="NZ_NPEY01000001.1"/>
</dbReference>
<dbReference type="Pfam" id="PF07581">
    <property type="entry name" value="Glug"/>
    <property type="match status" value="2"/>
</dbReference>
<dbReference type="InterPro" id="IPR041286">
    <property type="entry name" value="MBG_2"/>
</dbReference>
<evidence type="ECO:0000256" key="4">
    <source>
        <dbReference type="SAM" id="Phobius"/>
    </source>
</evidence>
<dbReference type="InterPro" id="IPR041248">
    <property type="entry name" value="YDG"/>
</dbReference>
<keyword evidence="4" id="KW-0472">Membrane</keyword>
<organism evidence="6 7">
    <name type="scientific">Vreelandella boliviensis LC1</name>
    <dbReference type="NCBI Taxonomy" id="1072583"/>
    <lineage>
        <taxon>Bacteria</taxon>
        <taxon>Pseudomonadati</taxon>
        <taxon>Pseudomonadota</taxon>
        <taxon>Gammaproteobacteria</taxon>
        <taxon>Oceanospirillales</taxon>
        <taxon>Halomonadaceae</taxon>
        <taxon>Vreelandella</taxon>
    </lineage>
</organism>
<evidence type="ECO:0000313" key="6">
    <source>
        <dbReference type="EMBL" id="OZT75782.1"/>
    </source>
</evidence>
<evidence type="ECO:0000256" key="1">
    <source>
        <dbReference type="ARBA" id="ARBA00004613"/>
    </source>
</evidence>
<evidence type="ECO:0000259" key="5">
    <source>
        <dbReference type="SMART" id="SM00912"/>
    </source>
</evidence>
<dbReference type="InterPro" id="IPR012334">
    <property type="entry name" value="Pectin_lyas_fold"/>
</dbReference>
<feature type="domain" description="Filamentous haemagglutinin FhaB/tRNA nuclease CdiA-like TPS" evidence="5">
    <location>
        <begin position="56"/>
        <end position="168"/>
    </location>
</feature>
<keyword evidence="4" id="KW-0812">Transmembrane</keyword>
<dbReference type="Pfam" id="PF13018">
    <property type="entry name" value="ESPR"/>
    <property type="match status" value="1"/>
</dbReference>
<dbReference type="InterPro" id="IPR037160">
    <property type="entry name" value="DNA_Pol_thumb_sf"/>
</dbReference>
<evidence type="ECO:0000256" key="2">
    <source>
        <dbReference type="ARBA" id="ARBA00022525"/>
    </source>
</evidence>
<evidence type="ECO:0000256" key="3">
    <source>
        <dbReference type="ARBA" id="ARBA00022729"/>
    </source>
</evidence>
<dbReference type="InterPro" id="IPR050909">
    <property type="entry name" value="Bact_Autotransporter_VF"/>
</dbReference>
<comment type="subcellular location">
    <subcellularLocation>
        <location evidence="1">Secreted</location>
    </subcellularLocation>
</comment>
<name>A0ABX4GDB3_9GAMM</name>
<keyword evidence="7" id="KW-1185">Reference proteome</keyword>
<dbReference type="PANTHER" id="PTHR12338">
    <property type="entry name" value="AUTOTRANSPORTER"/>
    <property type="match status" value="1"/>
</dbReference>
<dbReference type="InterPro" id="IPR011050">
    <property type="entry name" value="Pectin_lyase_fold/virulence"/>
</dbReference>
<keyword evidence="3" id="KW-0732">Signal</keyword>
<comment type="caution">
    <text evidence="6">The sequence shown here is derived from an EMBL/GenBank/DDBJ whole genome shotgun (WGS) entry which is preliminary data.</text>
</comment>
<reference evidence="6 7" key="1">
    <citation type="submission" date="2017-07" db="EMBL/GenBank/DDBJ databases">
        <title>Shotgun whole genome sequences of three halophilic bacterial isolates.</title>
        <authorList>
            <person name="Pozzo T."/>
            <person name="Higdon S.M."/>
            <person name="Quillaguaman J."/>
        </authorList>
    </citation>
    <scope>NUCLEOTIDE SEQUENCE [LARGE SCALE GENOMIC DNA]</scope>
    <source>
        <strain evidence="6 7">LC1</strain>
    </source>
</reference>
<dbReference type="Gene3D" id="3.30.210.10">
    <property type="entry name" value="DNA polymerase, thumb domain"/>
    <property type="match status" value="1"/>
</dbReference>
<sequence>MNRIYRTVWNAARGQWQVAPENVKRHGKTSRRSGIVGTLASLTAGSIILLPLCAFASGLPTGGEIRAGSGSIKQSGNAMRINQNSDRMAMDWDDFSVAEGHRVEFHQPGRDAAALNRVTGDQLSQIRGAIEANGQVFLVNPNGIVFGDTAQVDVGGLVASTLDISPDDFMAGDFTFEGNSSSAIINQGNIRAADEGYVALIATEIINEGSIKAPRGDVMMGAGSRVTLDMGGPIKIEVEEALLDTYIEQGGAIQADGGRVYLTAKAAGDLAASVINHTGTTQARTLAENAQGEIWLMGDMQSGETRVAGTLDASAPDGGDGGFVETSAAKVRFMDEVTVTTQAAQGKTGELLIDPSDYTVAPSGGDITGESLSDLLSRTTATLSTDEWGSGGNGDIFVNDEVSWSNSNQLTLNALRNIEINKTIQGGGKLVLKYGQANNGGEYQINAPIDLPAGQNFSTQLGSDDGNRINYTVITEYSSGSRTSLNNLQGTGSHLSGNYALGADIDASSTGSAWYNSWNPIGDHDSPFTGNFNGLSHTISDLNIDSDSDDYLGLFGSASSTSIIRDIGLVGGNIKGGTRLGGLVGFNAGDIINAYTTGSVNGTGRIGGLVGFNEGNIVRAHATGEATGSGRDVYDGWRVGGLVGHNIGTITHSYATGHVKGDIHAGGLVGSNTGTITKAYATGNVETPSSDGMFAGGLVGINDDGRITNAYATGDVVGDRNVGGLVGRNDTQAHNLVTIRNSYATGKATGNSDVGGLVGDGLGYVFRVVIDSYYATTRANGNPINGANSSGEGTGKSYAELTKLGTFRSAWGSDIDAHGGTDAVWRIYDGHTTPMLRSFLTPVTVTPDSNEIVGKVYDGDAASGIADYATDVSGATLDGNSLTYTTDAADAGTYDSLNFSGLYSHQQGYDISYDSAASVTIDSRPLTINGTTAQDKTYDGSTDATITVGTLNNLVAGEDLSVAATGSFSSADAGQRNVNARYILSNGNNGLASNYTTPTDSTHFATINKASLTVAAKDDSKTYDGQTYSGGNGVTYSGFVNNEGENKLGGSLAYRGTSQGATNANTYDIKPEGLSATNYDLTFESGKLTIDPRSLTISGTTVANKVYDGSTDATVTAGAMDNLATDENLSIDASGSFDNANAGSRTVTASYTLNDGTNGLANNYRLADTTHAATINRRLLTITGTTAEDKVYDGSTDATVTAGVLDNLVTDENLSIDASGSFDNANAGSRTVTASYTLNDGTNGLANNYWLADTTHAATINRRLLTITGTNAEDKVYDGTTDATLSGTATLDNVVPNDNVSIGTTGTGNFNDKNVADNKPVTVSGYALTGADAGNYSVTQPSSLSANVTPAPLTVITDNDSKTYGDNDPTFTWQVTNGNLIGDDILAGDLTREAGEDAGDYAISAADFSNGNYLITAQDGVLTIDPRAITVSADDQSITYGENDPTLTWQITDGNLMGDDSLAGDLTREAGEDAGDYAISVADLANGNYLITAQDGVLTIDPRSITITADDQNKTYGNDDPSITWQVTNGNLVGDDSLAGDLTREAGEDAGDYAISVADLANGNYLITAQDGVLTIDPRAITVTADDQNKTYGNDDPTFTWQVTDGSLVGDDSLAGDLTREVGEDVNDYAISAADLANGNYVITAQDGILTIDPRPITVAADDQSKIYGMNDPKLTWQVIEGNLIDNDTLSGNLTRATGEIAGNYSISPTDLANSNYFITSQDGTLSIKQGANIDAAINQALQAASSSEQEERMRQVNELPNGNSLLPSGIEIIGNGISIALNDDAEGDN</sequence>
<dbReference type="InterPro" id="IPR024973">
    <property type="entry name" value="ESPR"/>
</dbReference>
<dbReference type="InterPro" id="IPR011493">
    <property type="entry name" value="GLUG"/>
</dbReference>
<dbReference type="Pfam" id="PF18657">
    <property type="entry name" value="YDG"/>
    <property type="match status" value="4"/>
</dbReference>
<protein>
    <recommendedName>
        <fullName evidence="5">Filamentous haemagglutinin FhaB/tRNA nuclease CdiA-like TPS domain-containing protein</fullName>
    </recommendedName>
</protein>
<accession>A0ABX4GDB3</accession>
<proteinExistence type="predicted"/>
<dbReference type="NCBIfam" id="TIGR01901">
    <property type="entry name" value="adhes_NPXG"/>
    <property type="match status" value="1"/>
</dbReference>
<dbReference type="SUPFAM" id="SSF51126">
    <property type="entry name" value="Pectin lyase-like"/>
    <property type="match status" value="1"/>
</dbReference>
<dbReference type="PANTHER" id="PTHR12338:SF8">
    <property type="entry name" value="HEME_HEMOPEXIN-BINDING PROTEIN"/>
    <property type="match status" value="1"/>
</dbReference>
<evidence type="ECO:0000313" key="7">
    <source>
        <dbReference type="Proteomes" id="UP000216538"/>
    </source>
</evidence>
<keyword evidence="2" id="KW-0964">Secreted</keyword>
<dbReference type="Pfam" id="PF18676">
    <property type="entry name" value="MBG_2"/>
    <property type="match status" value="6"/>
</dbReference>
<feature type="transmembrane region" description="Helical" evidence="4">
    <location>
        <begin position="34"/>
        <end position="59"/>
    </location>
</feature>
<dbReference type="EMBL" id="NPEY01000001">
    <property type="protein sequence ID" value="OZT75782.1"/>
    <property type="molecule type" value="Genomic_DNA"/>
</dbReference>
<keyword evidence="4" id="KW-1133">Transmembrane helix</keyword>
<dbReference type="Proteomes" id="UP000216538">
    <property type="component" value="Unassembled WGS sequence"/>
</dbReference>
<dbReference type="InterPro" id="IPR008638">
    <property type="entry name" value="FhaB/CdiA-like_TPS"/>
</dbReference>
<dbReference type="Pfam" id="PF05860">
    <property type="entry name" value="TPS"/>
    <property type="match status" value="1"/>
</dbReference>
<gene>
    <name evidence="6" type="ORF">CE457_00720</name>
</gene>
<dbReference type="Gene3D" id="2.160.20.110">
    <property type="match status" value="1"/>
</dbReference>
<dbReference type="Gene3D" id="2.160.20.10">
    <property type="entry name" value="Single-stranded right-handed beta-helix, Pectin lyase-like"/>
    <property type="match status" value="1"/>
</dbReference>